<dbReference type="InterPro" id="IPR005817">
    <property type="entry name" value="Wnt"/>
</dbReference>
<evidence type="ECO:0000256" key="1">
    <source>
        <dbReference type="ARBA" id="ARBA00004498"/>
    </source>
</evidence>
<name>A0AAU9W5E9_9CNID</name>
<comment type="caution">
    <text evidence="9">The sequence shown here is derived from an EMBL/GenBank/DDBJ whole genome shotgun (WGS) entry which is preliminary data.</text>
</comment>
<feature type="non-terminal residue" evidence="9">
    <location>
        <position position="1"/>
    </location>
</feature>
<evidence type="ECO:0000256" key="7">
    <source>
        <dbReference type="ARBA" id="ARBA00023157"/>
    </source>
</evidence>
<keyword evidence="6 8" id="KW-0879">Wnt signaling pathway</keyword>
<sequence>LDLLTDPQSVSFFITATRETAFLHAISAAAITHELTVQCRQNRIPGCRCGKTREQQKGNSDWQWGGCSDDIKFGEKETKRFIDKLEKGNDARSAFNLHNNHVGRKVVRAKFRKVCRCHGVTGSCNMKTCWKELAPFNVVGQELKRNYHSAVRVAFENSKLHKRHNDLGRLVTKKEKKLVYLDSSPNYCVRNTTAGSPGMRGRTWESDIVSVEKSRSLCNSCNLRHRTVEHHKQVKCKCKFVWCCTVKCDLCTVKYSRTACHITKRELEVFFLVFITRCLRRGIAPLMIQTKGLTAVLVLYRSGIYNLLWNIVKEGGHRGLAECQQLFKAEIWNCSLHDQHVFQKLPIFFKISLPHATRETAFLHAISAAAITHELTMQCRQNRIPGCRCGKTREQQKGKSDWQWGGCSDDIKFGEKETKRFIDKLEKGNDARSAFNLHNNHVGRKVVRAKFRKVCRCHGVTGSCNMKTCWKELAPFNVVGQELKGIYHSAVRVTFENSKLHKRHNDRDRLVTKKGKKLVYLDSSPNYCVRNTTAGSPGMRGRTWESDFVSVEKSRSLCNSCNLRNRTVEHHKQVKCKCKFVWCCTVKCDLCTVKYSRTACV</sequence>
<evidence type="ECO:0000256" key="5">
    <source>
        <dbReference type="ARBA" id="ARBA00022530"/>
    </source>
</evidence>
<protein>
    <recommendedName>
        <fullName evidence="8">Protein Wnt</fullName>
    </recommendedName>
</protein>
<dbReference type="SMART" id="SM00097">
    <property type="entry name" value="WNT1"/>
    <property type="match status" value="2"/>
</dbReference>
<dbReference type="PRINTS" id="PR01349">
    <property type="entry name" value="WNTPROTEIN"/>
</dbReference>
<evidence type="ECO:0000256" key="2">
    <source>
        <dbReference type="ARBA" id="ARBA00005683"/>
    </source>
</evidence>
<gene>
    <name evidence="9" type="ORF">PMEA_00033239</name>
</gene>
<organism evidence="9 10">
    <name type="scientific">Pocillopora meandrina</name>
    <dbReference type="NCBI Taxonomy" id="46732"/>
    <lineage>
        <taxon>Eukaryota</taxon>
        <taxon>Metazoa</taxon>
        <taxon>Cnidaria</taxon>
        <taxon>Anthozoa</taxon>
        <taxon>Hexacorallia</taxon>
        <taxon>Scleractinia</taxon>
        <taxon>Astrocoeniina</taxon>
        <taxon>Pocilloporidae</taxon>
        <taxon>Pocillopora</taxon>
    </lineage>
</organism>
<dbReference type="InterPro" id="IPR043158">
    <property type="entry name" value="Wnt_C"/>
</dbReference>
<proteinExistence type="inferred from homology"/>
<keyword evidence="3 8" id="KW-0217">Developmental protein</keyword>
<dbReference type="Pfam" id="PF00110">
    <property type="entry name" value="wnt"/>
    <property type="match status" value="2"/>
</dbReference>
<dbReference type="GO" id="GO:0005109">
    <property type="term" value="F:frizzled binding"/>
    <property type="evidence" value="ECO:0007669"/>
    <property type="project" value="TreeGrafter"/>
</dbReference>
<keyword evidence="4" id="KW-0964">Secreted</keyword>
<keyword evidence="10" id="KW-1185">Reference proteome</keyword>
<comment type="function">
    <text evidence="8">Ligand for members of the frizzled family of seven transmembrane receptors.</text>
</comment>
<dbReference type="GO" id="GO:0060070">
    <property type="term" value="P:canonical Wnt signaling pathway"/>
    <property type="evidence" value="ECO:0007669"/>
    <property type="project" value="TreeGrafter"/>
</dbReference>
<evidence type="ECO:0000256" key="4">
    <source>
        <dbReference type="ARBA" id="ARBA00022525"/>
    </source>
</evidence>
<dbReference type="PANTHER" id="PTHR12027">
    <property type="entry name" value="WNT RELATED"/>
    <property type="match status" value="1"/>
</dbReference>
<dbReference type="CDD" id="cd13113">
    <property type="entry name" value="Wnt"/>
    <property type="match status" value="2"/>
</dbReference>
<evidence type="ECO:0000313" key="9">
    <source>
        <dbReference type="EMBL" id="CAH3046402.1"/>
    </source>
</evidence>
<comment type="similarity">
    <text evidence="2 8">Belongs to the Wnt family.</text>
</comment>
<comment type="subcellular location">
    <subcellularLocation>
        <location evidence="1 8">Secreted</location>
        <location evidence="1 8">Extracellular space</location>
        <location evidence="1 8">Extracellular matrix</location>
    </subcellularLocation>
</comment>
<dbReference type="GO" id="GO:0005125">
    <property type="term" value="F:cytokine activity"/>
    <property type="evidence" value="ECO:0007669"/>
    <property type="project" value="TreeGrafter"/>
</dbReference>
<reference evidence="9 10" key="1">
    <citation type="submission" date="2022-05" db="EMBL/GenBank/DDBJ databases">
        <authorList>
            <consortium name="Genoscope - CEA"/>
            <person name="William W."/>
        </authorList>
    </citation>
    <scope>NUCLEOTIDE SEQUENCE [LARGE SCALE GENOMIC DNA]</scope>
</reference>
<evidence type="ECO:0000256" key="3">
    <source>
        <dbReference type="ARBA" id="ARBA00022473"/>
    </source>
</evidence>
<dbReference type="GO" id="GO:0045165">
    <property type="term" value="P:cell fate commitment"/>
    <property type="evidence" value="ECO:0007669"/>
    <property type="project" value="TreeGrafter"/>
</dbReference>
<dbReference type="PANTHER" id="PTHR12027:SF81">
    <property type="entry name" value="WNT INHIBITOR OF DORSAL PROTEIN"/>
    <property type="match status" value="1"/>
</dbReference>
<evidence type="ECO:0000313" key="10">
    <source>
        <dbReference type="Proteomes" id="UP001159428"/>
    </source>
</evidence>
<dbReference type="GO" id="GO:0005615">
    <property type="term" value="C:extracellular space"/>
    <property type="evidence" value="ECO:0007669"/>
    <property type="project" value="TreeGrafter"/>
</dbReference>
<dbReference type="Gene3D" id="3.30.2460.20">
    <property type="match status" value="2"/>
</dbReference>
<evidence type="ECO:0000256" key="6">
    <source>
        <dbReference type="ARBA" id="ARBA00022687"/>
    </source>
</evidence>
<evidence type="ECO:0000256" key="8">
    <source>
        <dbReference type="RuleBase" id="RU003500"/>
    </source>
</evidence>
<dbReference type="AlphaFoldDB" id="A0AAU9W5E9"/>
<dbReference type="EMBL" id="CALNXJ010000008">
    <property type="protein sequence ID" value="CAH3046402.1"/>
    <property type="molecule type" value="Genomic_DNA"/>
</dbReference>
<dbReference type="Proteomes" id="UP001159428">
    <property type="component" value="Unassembled WGS sequence"/>
</dbReference>
<keyword evidence="5" id="KW-0272">Extracellular matrix</keyword>
<accession>A0AAU9W5E9</accession>
<dbReference type="GO" id="GO:0030182">
    <property type="term" value="P:neuron differentiation"/>
    <property type="evidence" value="ECO:0007669"/>
    <property type="project" value="TreeGrafter"/>
</dbReference>
<keyword evidence="7" id="KW-1015">Disulfide bond</keyword>